<organism evidence="6 7">
    <name type="scientific">Virgisporangium ochraceum</name>
    <dbReference type="NCBI Taxonomy" id="65505"/>
    <lineage>
        <taxon>Bacteria</taxon>
        <taxon>Bacillati</taxon>
        <taxon>Actinomycetota</taxon>
        <taxon>Actinomycetes</taxon>
        <taxon>Micromonosporales</taxon>
        <taxon>Micromonosporaceae</taxon>
        <taxon>Virgisporangium</taxon>
    </lineage>
</organism>
<comment type="caution">
    <text evidence="6">The sequence shown here is derived from an EMBL/GenBank/DDBJ whole genome shotgun (WGS) entry which is preliminary data.</text>
</comment>
<dbReference type="InterPro" id="IPR036890">
    <property type="entry name" value="HATPase_C_sf"/>
</dbReference>
<evidence type="ECO:0000259" key="5">
    <source>
        <dbReference type="Pfam" id="PF07730"/>
    </source>
</evidence>
<dbReference type="GO" id="GO:0046983">
    <property type="term" value="F:protein dimerization activity"/>
    <property type="evidence" value="ECO:0007669"/>
    <property type="project" value="InterPro"/>
</dbReference>
<dbReference type="CDD" id="cd16917">
    <property type="entry name" value="HATPase_UhpB-NarQ-NarX-like"/>
    <property type="match status" value="1"/>
</dbReference>
<feature type="transmembrane region" description="Helical" evidence="4">
    <location>
        <begin position="7"/>
        <end position="25"/>
    </location>
</feature>
<keyword evidence="7" id="KW-1185">Reference proteome</keyword>
<dbReference type="AlphaFoldDB" id="A0A8J4EFW9"/>
<dbReference type="Proteomes" id="UP000635606">
    <property type="component" value="Unassembled WGS sequence"/>
</dbReference>
<dbReference type="InterPro" id="IPR011712">
    <property type="entry name" value="Sig_transdc_His_kin_sub3_dim/P"/>
</dbReference>
<dbReference type="GO" id="GO:0016020">
    <property type="term" value="C:membrane"/>
    <property type="evidence" value="ECO:0007669"/>
    <property type="project" value="InterPro"/>
</dbReference>
<keyword evidence="3" id="KW-0902">Two-component regulatory system</keyword>
<evidence type="ECO:0000256" key="2">
    <source>
        <dbReference type="ARBA" id="ARBA00022777"/>
    </source>
</evidence>
<feature type="transmembrane region" description="Helical" evidence="4">
    <location>
        <begin position="143"/>
        <end position="161"/>
    </location>
</feature>
<evidence type="ECO:0000256" key="3">
    <source>
        <dbReference type="ARBA" id="ARBA00023012"/>
    </source>
</evidence>
<feature type="transmembrane region" description="Helical" evidence="4">
    <location>
        <begin position="37"/>
        <end position="56"/>
    </location>
</feature>
<dbReference type="Gene3D" id="1.20.5.1930">
    <property type="match status" value="1"/>
</dbReference>
<feature type="transmembrane region" description="Helical" evidence="4">
    <location>
        <begin position="77"/>
        <end position="103"/>
    </location>
</feature>
<dbReference type="SUPFAM" id="SSF55874">
    <property type="entry name" value="ATPase domain of HSP90 chaperone/DNA topoisomerase II/histidine kinase"/>
    <property type="match status" value="1"/>
</dbReference>
<evidence type="ECO:0000313" key="6">
    <source>
        <dbReference type="EMBL" id="GIJ73284.1"/>
    </source>
</evidence>
<keyword evidence="2 6" id="KW-0418">Kinase</keyword>
<dbReference type="PANTHER" id="PTHR24421:SF63">
    <property type="entry name" value="SENSOR HISTIDINE KINASE DESK"/>
    <property type="match status" value="1"/>
</dbReference>
<dbReference type="EMBL" id="BOPH01000113">
    <property type="protein sequence ID" value="GIJ73284.1"/>
    <property type="molecule type" value="Genomic_DNA"/>
</dbReference>
<keyword evidence="4" id="KW-0472">Membrane</keyword>
<dbReference type="PANTHER" id="PTHR24421">
    <property type="entry name" value="NITRATE/NITRITE SENSOR PROTEIN NARX-RELATED"/>
    <property type="match status" value="1"/>
</dbReference>
<sequence>MTAVTRFRFIWLWVAVWLVYMIYPIEAAWQHPEPWRRVVGIAAAVLYSAVYLAGFLRLRRSLRGTARRLARPGTVALLGSMAALVVVLAVAVGQPALTALVYLSAMAVFALPTRAAWALVAVLATAALVLPRTVPGWTRNDDLAFQVGIAALAVWGVVQLVRRNTELAAAREEITRLAVADERNRFARDLHDLLGHSLTVVSVKAELAGRLVRLAPDRAETELADIQRLAREALTDVRAAVGGYREVSLDVELARARSALVAAGIEADLPDDTAAVPDERQELFGWVVREGVTNVVRHSGAGRCRVRVGAASVVVEDDGRGPGPSARGSGLSGLRERVTAAGGTLAVGRADSGGLALEVTLP</sequence>
<evidence type="ECO:0000256" key="1">
    <source>
        <dbReference type="ARBA" id="ARBA00022679"/>
    </source>
</evidence>
<protein>
    <submittedName>
        <fullName evidence="6">Histidine kinase</fullName>
    </submittedName>
</protein>
<feature type="domain" description="Signal transduction histidine kinase subgroup 3 dimerisation and phosphoacceptor" evidence="5">
    <location>
        <begin position="182"/>
        <end position="248"/>
    </location>
</feature>
<dbReference type="GO" id="GO:0000155">
    <property type="term" value="F:phosphorelay sensor kinase activity"/>
    <property type="evidence" value="ECO:0007669"/>
    <property type="project" value="InterPro"/>
</dbReference>
<reference evidence="6" key="1">
    <citation type="submission" date="2021-01" db="EMBL/GenBank/DDBJ databases">
        <title>Whole genome shotgun sequence of Virgisporangium ochraceum NBRC 16418.</title>
        <authorList>
            <person name="Komaki H."/>
            <person name="Tamura T."/>
        </authorList>
    </citation>
    <scope>NUCLEOTIDE SEQUENCE</scope>
    <source>
        <strain evidence="6">NBRC 16418</strain>
    </source>
</reference>
<name>A0A8J4EFW9_9ACTN</name>
<dbReference type="InterPro" id="IPR050482">
    <property type="entry name" value="Sensor_HK_TwoCompSys"/>
</dbReference>
<keyword evidence="4" id="KW-1133">Transmembrane helix</keyword>
<accession>A0A8J4EFW9</accession>
<keyword evidence="4" id="KW-0812">Transmembrane</keyword>
<keyword evidence="1" id="KW-0808">Transferase</keyword>
<dbReference type="Gene3D" id="3.30.565.10">
    <property type="entry name" value="Histidine kinase-like ATPase, C-terminal domain"/>
    <property type="match status" value="1"/>
</dbReference>
<dbReference type="Pfam" id="PF07730">
    <property type="entry name" value="HisKA_3"/>
    <property type="match status" value="1"/>
</dbReference>
<evidence type="ECO:0000313" key="7">
    <source>
        <dbReference type="Proteomes" id="UP000635606"/>
    </source>
</evidence>
<proteinExistence type="predicted"/>
<evidence type="ECO:0000256" key="4">
    <source>
        <dbReference type="SAM" id="Phobius"/>
    </source>
</evidence>
<feature type="transmembrane region" description="Helical" evidence="4">
    <location>
        <begin position="115"/>
        <end position="131"/>
    </location>
</feature>
<gene>
    <name evidence="6" type="primary">desK</name>
    <name evidence="6" type="ORF">Voc01_082010</name>
</gene>